<sequence length="309" mass="34587">MDDGATTVRGRGYTTFSHEIIGALLDELLLPERMPARLEASGKYRVSDYRRIALALNARYGSALAPIMIKSKVSDLKKLWRRWCTHLRHVSTGPWTGDPPRSLDHVEEEHFRENRDCRHFSHGRKPPHPEKLAALFGELLAPDPAAGTPSSNHQSAQRDTLSRSTIPGPSLPETLSEPQSRAQQGVPSPRPARRADERSSAGPGSFSSSRRLANVDVRVPLSDIVRSLKPQESNVTRAVRRLDGLELVRRLDPNDRFDLMEAVSVGTRADIVVGIINNVDLETWAGCLMDRIRQHRQPPPEQLFSEVMR</sequence>
<evidence type="ECO:0000313" key="2">
    <source>
        <dbReference type="EMBL" id="KAH9825657.1"/>
    </source>
</evidence>
<evidence type="ECO:0000313" key="3">
    <source>
        <dbReference type="Proteomes" id="UP001138500"/>
    </source>
</evidence>
<dbReference type="EMBL" id="RIBY02002089">
    <property type="protein sequence ID" value="KAH9825657.1"/>
    <property type="molecule type" value="Genomic_DNA"/>
</dbReference>
<reference evidence="2 3" key="1">
    <citation type="journal article" date="2018" name="IMA Fungus">
        <title>IMA Genome-F 10: Nine draft genome sequences of Claviceps purpurea s.lat., including C. arundinis, C. humidiphila, and C. cf. spartinae, pseudomolecules for the pitch canker pathogen Fusarium circinatum, draft genome of Davidsoniella eucalypti, Grosmannia galeiformis, Quambalaria eucalypti, and Teratosphaeria destructans.</title>
        <authorList>
            <person name="Wingfield B.D."/>
            <person name="Liu M."/>
            <person name="Nguyen H.D."/>
            <person name="Lane F.A."/>
            <person name="Morgan S.W."/>
            <person name="De Vos L."/>
            <person name="Wilken P.M."/>
            <person name="Duong T.A."/>
            <person name="Aylward J."/>
            <person name="Coetzee M.P."/>
            <person name="Dadej K."/>
            <person name="De Beer Z.W."/>
            <person name="Findlay W."/>
            <person name="Havenga M."/>
            <person name="Kolarik M."/>
            <person name="Menzies J.G."/>
            <person name="Naidoo K."/>
            <person name="Pochopski O."/>
            <person name="Shoukouhi P."/>
            <person name="Santana Q.C."/>
            <person name="Seifert K.A."/>
            <person name="Soal N."/>
            <person name="Steenkamp E.T."/>
            <person name="Tatham C.T."/>
            <person name="van der Nest M.A."/>
            <person name="Wingfield M.J."/>
        </authorList>
    </citation>
    <scope>NUCLEOTIDE SEQUENCE [LARGE SCALE GENOMIC DNA]</scope>
    <source>
        <strain evidence="2">CMW44962</strain>
    </source>
</reference>
<gene>
    <name evidence="2" type="ORF">Tdes44962_MAKER00587</name>
</gene>
<feature type="compositionally biased region" description="Polar residues" evidence="1">
    <location>
        <begin position="148"/>
        <end position="167"/>
    </location>
</feature>
<accession>A0A9W7SNI1</accession>
<protein>
    <recommendedName>
        <fullName evidence="4">Myb/SANT-like domain-containing protein</fullName>
    </recommendedName>
</protein>
<dbReference type="Proteomes" id="UP001138500">
    <property type="component" value="Unassembled WGS sequence"/>
</dbReference>
<evidence type="ECO:0000256" key="1">
    <source>
        <dbReference type="SAM" id="MobiDB-lite"/>
    </source>
</evidence>
<name>A0A9W7SNI1_9PEZI</name>
<feature type="region of interest" description="Disordered" evidence="1">
    <location>
        <begin position="141"/>
        <end position="211"/>
    </location>
</feature>
<comment type="caution">
    <text evidence="2">The sequence shown here is derived from an EMBL/GenBank/DDBJ whole genome shotgun (WGS) entry which is preliminary data.</text>
</comment>
<evidence type="ECO:0008006" key="4">
    <source>
        <dbReference type="Google" id="ProtNLM"/>
    </source>
</evidence>
<keyword evidence="3" id="KW-1185">Reference proteome</keyword>
<feature type="compositionally biased region" description="Low complexity" evidence="1">
    <location>
        <begin position="200"/>
        <end position="211"/>
    </location>
</feature>
<organism evidence="2 3">
    <name type="scientific">Teratosphaeria destructans</name>
    <dbReference type="NCBI Taxonomy" id="418781"/>
    <lineage>
        <taxon>Eukaryota</taxon>
        <taxon>Fungi</taxon>
        <taxon>Dikarya</taxon>
        <taxon>Ascomycota</taxon>
        <taxon>Pezizomycotina</taxon>
        <taxon>Dothideomycetes</taxon>
        <taxon>Dothideomycetidae</taxon>
        <taxon>Mycosphaerellales</taxon>
        <taxon>Teratosphaeriaceae</taxon>
        <taxon>Teratosphaeria</taxon>
    </lineage>
</organism>
<feature type="compositionally biased region" description="Polar residues" evidence="1">
    <location>
        <begin position="176"/>
        <end position="186"/>
    </location>
</feature>
<dbReference type="AlphaFoldDB" id="A0A9W7SNI1"/>
<reference evidence="2 3" key="2">
    <citation type="journal article" date="2021" name="Curr. Genet.">
        <title>Genetic response to nitrogen starvation in the aggressive Eucalyptus foliar pathogen Teratosphaeria destructans.</title>
        <authorList>
            <person name="Havenga M."/>
            <person name="Wingfield B.D."/>
            <person name="Wingfield M.J."/>
            <person name="Dreyer L.L."/>
            <person name="Roets F."/>
            <person name="Aylward J."/>
        </authorList>
    </citation>
    <scope>NUCLEOTIDE SEQUENCE [LARGE SCALE GENOMIC DNA]</scope>
    <source>
        <strain evidence="2">CMW44962</strain>
    </source>
</reference>
<proteinExistence type="predicted"/>